<sequence>MAATKTAQLEIVLEGTEHPYGISAESLAAVMPQPITTWRPLRLIVTDRCLRSDEKRGGLDLGADAILTTKTSSLESLPGSKDDNLPDQRHAGAAVDPRLDSYNNSLAEEVADSYSDNVVLGHGPKAVAAAAERAATVLDEAPLQDLSFWLGGTIIGLALSIAALAYSLSRRRRREQLFHRLTKAQSQLAAGVLELEALEASYWTAQKQGGTAGLDTTWTDIREDTLALARTEDATMAAVYSARTALRIETETMVSQFERSAQTLEQKAAALSNASTVWSGFKGSSGVLDQLAMPIALAGRALLVELNDRPPGVIAEHRVKWLSSSLESLLSVPGSGTGGTETLAAWGKAELELLRSAKAAARTLVKKVRGPVPPPAPATQDFSQLRKSMGLPPTLSQDVLSAMETAMAALPLVVARNHEPLPRTDSRRTPSTRATQTPVEFLREKSTIFVGGGAILVLSFLASTFIVAASDDGPTSKLAGQLPPASVQYDGDTSNIDIDLIEGYFQNSFSDSVHITVAVRDAKDYLGIPGHGADHGPFEEIDPEKFLAALWRIKAEFPQLHDQHGLELQLDQAIIPVFRSSGNFFSAPTVLPGAVSRGEAAWNGNRLFGLSKIYFSNNGGVEVGSAMRDLARGLQNNNYAEPQISEAAKLLLLTTTIALSLALLAMAAIYVSAMSTRLGRFGVRSAELRYTNKELDRLLLGLDETRINAVAILGTGPSANSAETEQRIFESALTIACRQRDALAATPLAGRLDGDYSAQVERFVHLVAALTGTDSDVERRSQKLLAGVRTAR</sequence>
<evidence type="ECO:0000256" key="2">
    <source>
        <dbReference type="SAM" id="Phobius"/>
    </source>
</evidence>
<dbReference type="RefSeq" id="WP_209682261.1">
    <property type="nucleotide sequence ID" value="NZ_JAGIOI010000001.1"/>
</dbReference>
<dbReference type="Proteomes" id="UP000711614">
    <property type="component" value="Unassembled WGS sequence"/>
</dbReference>
<comment type="caution">
    <text evidence="3">The sequence shown here is derived from an EMBL/GenBank/DDBJ whole genome shotgun (WGS) entry which is preliminary data.</text>
</comment>
<evidence type="ECO:0008006" key="5">
    <source>
        <dbReference type="Google" id="ProtNLM"/>
    </source>
</evidence>
<reference evidence="3 4" key="1">
    <citation type="submission" date="2021-03" db="EMBL/GenBank/DDBJ databases">
        <title>Sequencing the genomes of 1000 actinobacteria strains.</title>
        <authorList>
            <person name="Klenk H.-P."/>
        </authorList>
    </citation>
    <scope>NUCLEOTIDE SEQUENCE [LARGE SCALE GENOMIC DNA]</scope>
    <source>
        <strain evidence="3 4">DSM 16005</strain>
    </source>
</reference>
<organism evidence="3 4">
    <name type="scientific">Arthrobacter stackebrandtii</name>
    <dbReference type="NCBI Taxonomy" id="272161"/>
    <lineage>
        <taxon>Bacteria</taxon>
        <taxon>Bacillati</taxon>
        <taxon>Actinomycetota</taxon>
        <taxon>Actinomycetes</taxon>
        <taxon>Micrococcales</taxon>
        <taxon>Micrococcaceae</taxon>
        <taxon>Arthrobacter</taxon>
    </lineage>
</organism>
<feature type="transmembrane region" description="Helical" evidence="2">
    <location>
        <begin position="146"/>
        <end position="168"/>
    </location>
</feature>
<evidence type="ECO:0000313" key="3">
    <source>
        <dbReference type="EMBL" id="MBP2414419.1"/>
    </source>
</evidence>
<dbReference type="EMBL" id="JAGIOI010000001">
    <property type="protein sequence ID" value="MBP2414419.1"/>
    <property type="molecule type" value="Genomic_DNA"/>
</dbReference>
<keyword evidence="2" id="KW-0812">Transmembrane</keyword>
<keyword evidence="2" id="KW-1133">Transmembrane helix</keyword>
<feature type="transmembrane region" description="Helical" evidence="2">
    <location>
        <begin position="650"/>
        <end position="671"/>
    </location>
</feature>
<keyword evidence="4" id="KW-1185">Reference proteome</keyword>
<name>A0ABS4Z0D7_9MICC</name>
<feature type="compositionally biased region" description="Basic and acidic residues" evidence="1">
    <location>
        <begin position="80"/>
        <end position="90"/>
    </location>
</feature>
<evidence type="ECO:0000256" key="1">
    <source>
        <dbReference type="SAM" id="MobiDB-lite"/>
    </source>
</evidence>
<gene>
    <name evidence="3" type="ORF">JOF48_003218</name>
</gene>
<keyword evidence="2" id="KW-0472">Membrane</keyword>
<feature type="transmembrane region" description="Helical" evidence="2">
    <location>
        <begin position="448"/>
        <end position="469"/>
    </location>
</feature>
<feature type="region of interest" description="Disordered" evidence="1">
    <location>
        <begin position="73"/>
        <end position="94"/>
    </location>
</feature>
<accession>A0ABS4Z0D7</accession>
<protein>
    <recommendedName>
        <fullName evidence="5">DUF5129 domain-containing protein</fullName>
    </recommendedName>
</protein>
<evidence type="ECO:0000313" key="4">
    <source>
        <dbReference type="Proteomes" id="UP000711614"/>
    </source>
</evidence>
<proteinExistence type="predicted"/>